<dbReference type="InterPro" id="IPR039421">
    <property type="entry name" value="Type_1_exporter"/>
</dbReference>
<evidence type="ECO:0000313" key="11">
    <source>
        <dbReference type="EMBL" id="MDK7187990.1"/>
    </source>
</evidence>
<dbReference type="GO" id="GO:0005524">
    <property type="term" value="F:ATP binding"/>
    <property type="evidence" value="ECO:0007669"/>
    <property type="project" value="UniProtKB-KW"/>
</dbReference>
<feature type="transmembrane region" description="Helical" evidence="8">
    <location>
        <begin position="249"/>
        <end position="272"/>
    </location>
</feature>
<dbReference type="Proteomes" id="UP001229251">
    <property type="component" value="Unassembled WGS sequence"/>
</dbReference>
<evidence type="ECO:0000256" key="8">
    <source>
        <dbReference type="SAM" id="Phobius"/>
    </source>
</evidence>
<dbReference type="PROSITE" id="PS50893">
    <property type="entry name" value="ABC_TRANSPORTER_2"/>
    <property type="match status" value="1"/>
</dbReference>
<dbReference type="AlphaFoldDB" id="A0AAJ1Q5T7"/>
<dbReference type="CDD" id="cd18544">
    <property type="entry name" value="ABC_6TM_TmrA_like"/>
    <property type="match status" value="1"/>
</dbReference>
<evidence type="ECO:0000256" key="2">
    <source>
        <dbReference type="ARBA" id="ARBA00022448"/>
    </source>
</evidence>
<accession>A0AAJ1Q5T7</accession>
<dbReference type="PROSITE" id="PS50929">
    <property type="entry name" value="ABC_TM1F"/>
    <property type="match status" value="1"/>
</dbReference>
<dbReference type="SUPFAM" id="SSF52540">
    <property type="entry name" value="P-loop containing nucleoside triphosphate hydrolases"/>
    <property type="match status" value="1"/>
</dbReference>
<evidence type="ECO:0000256" key="6">
    <source>
        <dbReference type="ARBA" id="ARBA00022989"/>
    </source>
</evidence>
<dbReference type="InterPro" id="IPR011527">
    <property type="entry name" value="ABC1_TM_dom"/>
</dbReference>
<evidence type="ECO:0000259" key="10">
    <source>
        <dbReference type="PROSITE" id="PS50929"/>
    </source>
</evidence>
<evidence type="ECO:0000259" key="9">
    <source>
        <dbReference type="PROSITE" id="PS50893"/>
    </source>
</evidence>
<dbReference type="InterPro" id="IPR003593">
    <property type="entry name" value="AAA+_ATPase"/>
</dbReference>
<feature type="transmembrane region" description="Helical" evidence="8">
    <location>
        <begin position="165"/>
        <end position="183"/>
    </location>
</feature>
<comment type="subcellular location">
    <subcellularLocation>
        <location evidence="1">Cell membrane</location>
        <topology evidence="1">Multi-pass membrane protein</topology>
    </subcellularLocation>
</comment>
<evidence type="ECO:0000256" key="4">
    <source>
        <dbReference type="ARBA" id="ARBA00022741"/>
    </source>
</evidence>
<evidence type="ECO:0000256" key="3">
    <source>
        <dbReference type="ARBA" id="ARBA00022692"/>
    </source>
</evidence>
<comment type="caution">
    <text evidence="11">The sequence shown here is derived from an EMBL/GenBank/DDBJ whole genome shotgun (WGS) entry which is preliminary data.</text>
</comment>
<organism evidence="11 12">
    <name type="scientific">Facklamia hominis</name>
    <dbReference type="NCBI Taxonomy" id="178214"/>
    <lineage>
        <taxon>Bacteria</taxon>
        <taxon>Bacillati</taxon>
        <taxon>Bacillota</taxon>
        <taxon>Bacilli</taxon>
        <taxon>Lactobacillales</taxon>
        <taxon>Aerococcaceae</taxon>
        <taxon>Facklamia</taxon>
    </lineage>
</organism>
<feature type="domain" description="ABC transmembrane type-1" evidence="10">
    <location>
        <begin position="19"/>
        <end position="311"/>
    </location>
</feature>
<dbReference type="RefSeq" id="WP_006907781.1">
    <property type="nucleotide sequence ID" value="NZ_JASOOE010000019.1"/>
</dbReference>
<dbReference type="GO" id="GO:0015421">
    <property type="term" value="F:ABC-type oligopeptide transporter activity"/>
    <property type="evidence" value="ECO:0007669"/>
    <property type="project" value="TreeGrafter"/>
</dbReference>
<evidence type="ECO:0000313" key="12">
    <source>
        <dbReference type="Proteomes" id="UP001229251"/>
    </source>
</evidence>
<feature type="domain" description="ABC transporter" evidence="9">
    <location>
        <begin position="342"/>
        <end position="576"/>
    </location>
</feature>
<dbReference type="PANTHER" id="PTHR43394">
    <property type="entry name" value="ATP-DEPENDENT PERMEASE MDL1, MITOCHONDRIAL"/>
    <property type="match status" value="1"/>
</dbReference>
<name>A0AAJ1Q5T7_9LACT</name>
<evidence type="ECO:0000256" key="7">
    <source>
        <dbReference type="ARBA" id="ARBA00023136"/>
    </source>
</evidence>
<dbReference type="GO" id="GO:0016887">
    <property type="term" value="F:ATP hydrolysis activity"/>
    <property type="evidence" value="ECO:0007669"/>
    <property type="project" value="InterPro"/>
</dbReference>
<dbReference type="SMART" id="SM00382">
    <property type="entry name" value="AAA"/>
    <property type="match status" value="1"/>
</dbReference>
<evidence type="ECO:0000256" key="5">
    <source>
        <dbReference type="ARBA" id="ARBA00022840"/>
    </source>
</evidence>
<dbReference type="Pfam" id="PF00664">
    <property type="entry name" value="ABC_membrane"/>
    <property type="match status" value="1"/>
</dbReference>
<protein>
    <submittedName>
        <fullName evidence="11">ABC transporter ATP-binding protein</fullName>
    </submittedName>
</protein>
<feature type="transmembrane region" description="Helical" evidence="8">
    <location>
        <begin position="61"/>
        <end position="82"/>
    </location>
</feature>
<sequence>MKEFKRLLLAIKQEWLLFLLGITLLIISTILLYYCPRLISDLLDYLTQMIQSKGSFETSKVLQLLTIYLILSLLAVTLSYLSRVLTGIGSNRIVRWMRDQAYARMQSLPVSFFDDKPAGKIASRIVNDTETIRLKFYQTFSTQILLNFTKVIGAYLALFYTDYRIAIPLLILIPVFIYWQQFYSKLVKPINQYDRESSSEINSATSELVQGISLIQSFNQEEHVEEQFSKLSQSWLTNRLKYLKIEATLEWSLSNFIKIMVMVCFIAYIMAVNTQGNLVYSVGKFYLVMNYIMMLFDPLTNMVYMNVSLQQALVAAHRVFELLDSQVEEDPDSIFQMQEGSVVFDHVCFAYQANHPVLKEINFRVKSGQTVALVGTTGSGKSSLMNLLMRFYDPQRGRILIDGQDIKDFSRESVRDQMGIVLQEPYLFTGTVAENIRRYHQELTDDQLVEALRRVGGGPLLAKLDQGIHTPLAERGQSLSSGERQLIAFARTLVNDPKILVLDEATSHIDTQTERIIQNAMKVLQEGRTTFIIAHRLSTILHADLILVLDKGQIVERGDHQSLLELDGFYADIYNKQTQMAQSL</sequence>
<dbReference type="PROSITE" id="PS00211">
    <property type="entry name" value="ABC_TRANSPORTER_1"/>
    <property type="match status" value="1"/>
</dbReference>
<reference evidence="11" key="1">
    <citation type="submission" date="2023-05" db="EMBL/GenBank/DDBJ databases">
        <title>Cataloging the Phylogenetic Diversity of Human Bladder Bacteria.</title>
        <authorList>
            <person name="Du J."/>
        </authorList>
    </citation>
    <scope>NUCLEOTIDE SEQUENCE</scope>
    <source>
        <strain evidence="11">UMB1231</strain>
    </source>
</reference>
<keyword evidence="7 8" id="KW-0472">Membrane</keyword>
<keyword evidence="3 8" id="KW-0812">Transmembrane</keyword>
<keyword evidence="5 11" id="KW-0067">ATP-binding</keyword>
<dbReference type="Pfam" id="PF00005">
    <property type="entry name" value="ABC_tran"/>
    <property type="match status" value="1"/>
</dbReference>
<dbReference type="InterPro" id="IPR003439">
    <property type="entry name" value="ABC_transporter-like_ATP-bd"/>
</dbReference>
<dbReference type="Gene3D" id="3.40.50.300">
    <property type="entry name" value="P-loop containing nucleotide triphosphate hydrolases"/>
    <property type="match status" value="1"/>
</dbReference>
<dbReference type="InterPro" id="IPR027417">
    <property type="entry name" value="P-loop_NTPase"/>
</dbReference>
<feature type="transmembrane region" description="Helical" evidence="8">
    <location>
        <begin position="278"/>
        <end position="296"/>
    </location>
</feature>
<dbReference type="PANTHER" id="PTHR43394:SF1">
    <property type="entry name" value="ATP-BINDING CASSETTE SUB-FAMILY B MEMBER 10, MITOCHONDRIAL"/>
    <property type="match status" value="1"/>
</dbReference>
<proteinExistence type="predicted"/>
<dbReference type="InterPro" id="IPR036640">
    <property type="entry name" value="ABC1_TM_sf"/>
</dbReference>
<dbReference type="CDD" id="cd03254">
    <property type="entry name" value="ABCC_Glucan_exporter_like"/>
    <property type="match status" value="1"/>
</dbReference>
<dbReference type="SUPFAM" id="SSF90123">
    <property type="entry name" value="ABC transporter transmembrane region"/>
    <property type="match status" value="1"/>
</dbReference>
<evidence type="ECO:0000256" key="1">
    <source>
        <dbReference type="ARBA" id="ARBA00004651"/>
    </source>
</evidence>
<gene>
    <name evidence="11" type="ORF">QP433_08340</name>
</gene>
<dbReference type="Gene3D" id="1.20.1560.10">
    <property type="entry name" value="ABC transporter type 1, transmembrane domain"/>
    <property type="match status" value="1"/>
</dbReference>
<dbReference type="FunFam" id="3.40.50.300:FF:000287">
    <property type="entry name" value="Multidrug ABC transporter ATP-binding protein"/>
    <property type="match status" value="1"/>
</dbReference>
<dbReference type="InterPro" id="IPR017871">
    <property type="entry name" value="ABC_transporter-like_CS"/>
</dbReference>
<dbReference type="GO" id="GO:0005886">
    <property type="term" value="C:plasma membrane"/>
    <property type="evidence" value="ECO:0007669"/>
    <property type="project" value="UniProtKB-SubCell"/>
</dbReference>
<keyword evidence="4" id="KW-0547">Nucleotide-binding</keyword>
<keyword evidence="2" id="KW-0813">Transport</keyword>
<keyword evidence="6 8" id="KW-1133">Transmembrane helix</keyword>
<feature type="transmembrane region" description="Helical" evidence="8">
    <location>
        <begin position="15"/>
        <end position="34"/>
    </location>
</feature>
<dbReference type="EMBL" id="JASOOE010000019">
    <property type="protein sequence ID" value="MDK7187990.1"/>
    <property type="molecule type" value="Genomic_DNA"/>
</dbReference>